<keyword evidence="2" id="KW-1185">Reference proteome</keyword>
<protein>
    <submittedName>
        <fullName evidence="1">Phage tail tube protein, GTA-gp10</fullName>
    </submittedName>
</protein>
<dbReference type="InterPro" id="IPR021791">
    <property type="entry name" value="Phage_TAC_11"/>
</dbReference>
<dbReference type="Proteomes" id="UP000319014">
    <property type="component" value="Unassembled WGS sequence"/>
</dbReference>
<dbReference type="AlphaFoldDB" id="A0A521CI66"/>
<dbReference type="Pfam" id="PF11836">
    <property type="entry name" value="Phage_TAC_11"/>
    <property type="match status" value="1"/>
</dbReference>
<proteinExistence type="predicted"/>
<organism evidence="1 2">
    <name type="scientific">Paracoccus laeviglucosivorans</name>
    <dbReference type="NCBI Taxonomy" id="1197861"/>
    <lineage>
        <taxon>Bacteria</taxon>
        <taxon>Pseudomonadati</taxon>
        <taxon>Pseudomonadota</taxon>
        <taxon>Alphaproteobacteria</taxon>
        <taxon>Rhodobacterales</taxon>
        <taxon>Paracoccaceae</taxon>
        <taxon>Paracoccus</taxon>
    </lineage>
</organism>
<accession>A0A521CI66</accession>
<name>A0A521CI66_9RHOB</name>
<gene>
    <name evidence="1" type="ORF">SAMN06265221_104345</name>
</gene>
<evidence type="ECO:0000313" key="1">
    <source>
        <dbReference type="EMBL" id="SMO59118.1"/>
    </source>
</evidence>
<dbReference type="EMBL" id="FXTK01000004">
    <property type="protein sequence ID" value="SMO59118.1"/>
    <property type="molecule type" value="Genomic_DNA"/>
</dbReference>
<reference evidence="1 2" key="1">
    <citation type="submission" date="2017-05" db="EMBL/GenBank/DDBJ databases">
        <authorList>
            <person name="Varghese N."/>
            <person name="Submissions S."/>
        </authorList>
    </citation>
    <scope>NUCLEOTIDE SEQUENCE [LARGE SCALE GENOMIC DNA]</scope>
    <source>
        <strain evidence="1 2">DSM 100094</strain>
    </source>
</reference>
<sequence length="122" mass="12725">MRFPWQARALSASSRCKMANPYSGEVEVWLDGQPHVARLTLGALAELEGALGAESMIALVERFEGGQFSSSDVMAVLIAGLRGGGWAGDRAAFAAAELRGGPVAAAHQAAQLLARAFRIEGA</sequence>
<evidence type="ECO:0000313" key="2">
    <source>
        <dbReference type="Proteomes" id="UP000319014"/>
    </source>
</evidence>